<evidence type="ECO:0000256" key="3">
    <source>
        <dbReference type="ARBA" id="ARBA00012733"/>
    </source>
</evidence>
<organism evidence="6 7">
    <name type="scientific">Actinomadura alba</name>
    <dbReference type="NCBI Taxonomy" id="406431"/>
    <lineage>
        <taxon>Bacteria</taxon>
        <taxon>Bacillati</taxon>
        <taxon>Actinomycetota</taxon>
        <taxon>Actinomycetes</taxon>
        <taxon>Streptosporangiales</taxon>
        <taxon>Thermomonosporaceae</taxon>
        <taxon>Actinomadura</taxon>
    </lineage>
</organism>
<dbReference type="CDD" id="cd15482">
    <property type="entry name" value="Sialidase_non-viral"/>
    <property type="match status" value="1"/>
</dbReference>
<dbReference type="Gene3D" id="2.120.10.10">
    <property type="match status" value="1"/>
</dbReference>
<dbReference type="InterPro" id="IPR005084">
    <property type="entry name" value="CBM6"/>
</dbReference>
<feature type="region of interest" description="Disordered" evidence="4">
    <location>
        <begin position="1"/>
        <end position="27"/>
    </location>
</feature>
<evidence type="ECO:0000256" key="1">
    <source>
        <dbReference type="ARBA" id="ARBA00000427"/>
    </source>
</evidence>
<dbReference type="SUPFAM" id="SSF49785">
    <property type="entry name" value="Galactose-binding domain-like"/>
    <property type="match status" value="1"/>
</dbReference>
<dbReference type="InterPro" id="IPR008979">
    <property type="entry name" value="Galactose-bd-like_sf"/>
</dbReference>
<dbReference type="Pfam" id="PF13088">
    <property type="entry name" value="BNR_2"/>
    <property type="match status" value="1"/>
</dbReference>
<comment type="caution">
    <text evidence="6">The sequence shown here is derived from an EMBL/GenBank/DDBJ whole genome shotgun (WGS) entry which is preliminary data.</text>
</comment>
<reference evidence="6 7" key="1">
    <citation type="submission" date="2020-06" db="EMBL/GenBank/DDBJ databases">
        <title>Actinomadura xiongansis sp. nov., isolated from soil of Baiyangdian.</title>
        <authorList>
            <person name="Zhang X."/>
        </authorList>
    </citation>
    <scope>NUCLEOTIDE SEQUENCE [LARGE SCALE GENOMIC DNA]</scope>
    <source>
        <strain evidence="6 7">HBUM206468</strain>
    </source>
</reference>
<dbReference type="InterPro" id="IPR006311">
    <property type="entry name" value="TAT_signal"/>
</dbReference>
<gene>
    <name evidence="6" type="ORF">HKK74_10135</name>
</gene>
<dbReference type="Pfam" id="PF25275">
    <property type="entry name" value="Golvesin_C"/>
    <property type="match status" value="1"/>
</dbReference>
<dbReference type="InterPro" id="IPR026856">
    <property type="entry name" value="Sialidase_fam"/>
</dbReference>
<dbReference type="PANTHER" id="PTHR10628">
    <property type="entry name" value="SIALIDASE"/>
    <property type="match status" value="1"/>
</dbReference>
<dbReference type="InterPro" id="IPR011040">
    <property type="entry name" value="Sialidase"/>
</dbReference>
<feature type="compositionally biased region" description="Pro residues" evidence="4">
    <location>
        <begin position="8"/>
        <end position="23"/>
    </location>
</feature>
<evidence type="ECO:0000256" key="2">
    <source>
        <dbReference type="ARBA" id="ARBA00009348"/>
    </source>
</evidence>
<sequence length="718" mass="76420">MAPRTDPPHPGSPDPGPHHPGPSPISRRSFTLGVAGASVTAALGTGLTGVAAAAPAAPAPARRGAFFDETTLWDSLVDPLENYHVHGLAVLPDDTILAATEGRYEVCDAGPRDLLMRRSTDGGDTWTATETLVASVDGQSWGNPAFVVDRGTGEVFLFYMLSIRLPENTSCSGDSGDLYMISSADGGRTWSEPRSMPGLFDHFPYEWALHGPGPGHGIQLDNGRLLLNCAHRRVIVGNTVAQRFYGVASIYSDDHGATWKATDEVPVSVDYPINEARLVQRADGTVIVNGRAAAGGNRQRIVAVSGDRGSSWSQPRLDGSTGTFNAVDAGLLRYTGGPGSSEVDRILFSRPDSPVRTNMTVSVSYDEAHSFRYSRVINENRSYYSELARLSDGTILLLYGCDGDIPSFPRRVVICRFSLEWLTDGRDGLSRGPGYRESVVDLAADAAPSGGTVAVTADPLAREGGRVTFTPHEVGGHVEYEFDIARAGSYELLLRYYRTADGGLVTVTLDGRRPRTAVVDTTSALADGYDIAQLGTVGLRAGRHTVRFTASGPGLGGGTLVSLDSLSLVNARSQADVRNEVLIDNDELGYEVLSGAWSAGTGVPGYRGGNYRSAPAGTGERAVQWRPVVPHDGEYEIQVSYTAHENRAGNAPYTITHAGGVDVVRVDQRVPGRPEPRGGSWVSLGTYRLAEGLATTIKLSNDADGAIVADAVRLIRID</sequence>
<dbReference type="InterPro" id="IPR036278">
    <property type="entry name" value="Sialidase_sf"/>
</dbReference>
<comment type="catalytic activity">
    <reaction evidence="1">
        <text>Hydrolysis of alpha-(2-&gt;3)-, alpha-(2-&gt;6)-, alpha-(2-&gt;8)- glycosidic linkages of terminal sialic acid residues in oligosaccharides, glycoproteins, glycolipids, colominic acid and synthetic substrates.</text>
        <dbReference type="EC" id="3.2.1.18"/>
    </reaction>
</comment>
<dbReference type="RefSeq" id="WP_187242876.1">
    <property type="nucleotide sequence ID" value="NZ_BAAAOK010000028.1"/>
</dbReference>
<dbReference type="EC" id="3.2.1.18" evidence="3"/>
<keyword evidence="7" id="KW-1185">Reference proteome</keyword>
<dbReference type="SUPFAM" id="SSF50939">
    <property type="entry name" value="Sialidases"/>
    <property type="match status" value="1"/>
</dbReference>
<name>A0ABR7LN63_9ACTN</name>
<evidence type="ECO:0000313" key="7">
    <source>
        <dbReference type="Proteomes" id="UP000805614"/>
    </source>
</evidence>
<evidence type="ECO:0000259" key="5">
    <source>
        <dbReference type="PROSITE" id="PS51175"/>
    </source>
</evidence>
<accession>A0ABR7LN63</accession>
<dbReference type="EMBL" id="JABVEC010000006">
    <property type="protein sequence ID" value="MBC6465853.1"/>
    <property type="molecule type" value="Genomic_DNA"/>
</dbReference>
<dbReference type="Gene3D" id="2.60.120.260">
    <property type="entry name" value="Galactose-binding domain-like"/>
    <property type="match status" value="2"/>
</dbReference>
<comment type="similarity">
    <text evidence="2">Belongs to the glycosyl hydrolase 33 family.</text>
</comment>
<feature type="domain" description="CBM6" evidence="5">
    <location>
        <begin position="438"/>
        <end position="569"/>
    </location>
</feature>
<dbReference type="InterPro" id="IPR033803">
    <property type="entry name" value="CBD-like_Golvesin-Xly"/>
</dbReference>
<dbReference type="Proteomes" id="UP000805614">
    <property type="component" value="Unassembled WGS sequence"/>
</dbReference>
<evidence type="ECO:0000256" key="4">
    <source>
        <dbReference type="SAM" id="MobiDB-lite"/>
    </source>
</evidence>
<dbReference type="PROSITE" id="PS51318">
    <property type="entry name" value="TAT"/>
    <property type="match status" value="1"/>
</dbReference>
<dbReference type="CDD" id="cd02795">
    <property type="entry name" value="CBM6-CBM35-CBM36_like"/>
    <property type="match status" value="1"/>
</dbReference>
<proteinExistence type="inferred from homology"/>
<evidence type="ECO:0000313" key="6">
    <source>
        <dbReference type="EMBL" id="MBC6465853.1"/>
    </source>
</evidence>
<dbReference type="PANTHER" id="PTHR10628:SF30">
    <property type="entry name" value="EXO-ALPHA-SIALIDASE"/>
    <property type="match status" value="1"/>
</dbReference>
<protein>
    <recommendedName>
        <fullName evidence="3">exo-alpha-sialidase</fullName>
        <ecNumber evidence="3">3.2.1.18</ecNumber>
    </recommendedName>
</protein>
<dbReference type="PROSITE" id="PS51175">
    <property type="entry name" value="CBM6"/>
    <property type="match status" value="1"/>
</dbReference>